<name>A0A0V0YB66_TRIPS</name>
<dbReference type="Gene3D" id="2.60.40.10">
    <property type="entry name" value="Immunoglobulins"/>
    <property type="match status" value="2"/>
</dbReference>
<dbReference type="InterPro" id="IPR036179">
    <property type="entry name" value="Ig-like_dom_sf"/>
</dbReference>
<dbReference type="InterPro" id="IPR013783">
    <property type="entry name" value="Ig-like_fold"/>
</dbReference>
<organism evidence="2 3">
    <name type="scientific">Trichinella pseudospiralis</name>
    <name type="common">Parasitic roundworm</name>
    <dbReference type="NCBI Taxonomy" id="6337"/>
    <lineage>
        <taxon>Eukaryota</taxon>
        <taxon>Metazoa</taxon>
        <taxon>Ecdysozoa</taxon>
        <taxon>Nematoda</taxon>
        <taxon>Enoplea</taxon>
        <taxon>Dorylaimia</taxon>
        <taxon>Trichinellida</taxon>
        <taxon>Trichinellidae</taxon>
        <taxon>Trichinella</taxon>
    </lineage>
</organism>
<dbReference type="PANTHER" id="PTHR47633:SF16">
    <property type="entry name" value="CAVP-TARGET PROTEIN-LIKE"/>
    <property type="match status" value="1"/>
</dbReference>
<dbReference type="Pfam" id="PF07679">
    <property type="entry name" value="I-set"/>
    <property type="match status" value="2"/>
</dbReference>
<dbReference type="InterPro" id="IPR013098">
    <property type="entry name" value="Ig_I-set"/>
</dbReference>
<reference evidence="2 3" key="1">
    <citation type="submission" date="2015-01" db="EMBL/GenBank/DDBJ databases">
        <title>Evolution of Trichinella species and genotypes.</title>
        <authorList>
            <person name="Korhonen P.K."/>
            <person name="Edoardo P."/>
            <person name="Giuseppe L.R."/>
            <person name="Gasser R.B."/>
        </authorList>
    </citation>
    <scope>NUCLEOTIDE SEQUENCE [LARGE SCALE GENOMIC DNA]</scope>
    <source>
        <strain evidence="2">ISS141</strain>
    </source>
</reference>
<sequence>MPFKRPLGTYSGKQQPPSFIRPLQNKRSVVGQQVILECQLEGQPDPVIKWLKDGQNVTNCPDYQIFQEGNKFKLIIPSVQMADAGRFDCQAINAAGSKSSSCILIVAPPPSPAPGERQFMTAPSPRPPPTPVGPAAPYVVKELKHQMLKIGSSARFECRITAFPAAEITWLKNGKPITNTSK</sequence>
<dbReference type="InterPro" id="IPR003598">
    <property type="entry name" value="Ig_sub2"/>
</dbReference>
<accession>A0A0V0YB66</accession>
<dbReference type="FunFam" id="2.60.40.10:FF:000612">
    <property type="entry name" value="palladin isoform X1"/>
    <property type="match status" value="1"/>
</dbReference>
<dbReference type="STRING" id="6337.A0A0V0YB66"/>
<evidence type="ECO:0000313" key="3">
    <source>
        <dbReference type="Proteomes" id="UP000054815"/>
    </source>
</evidence>
<dbReference type="InterPro" id="IPR007110">
    <property type="entry name" value="Ig-like_dom"/>
</dbReference>
<dbReference type="EMBL" id="JYDU01000029">
    <property type="protein sequence ID" value="KRX97646.1"/>
    <property type="molecule type" value="Genomic_DNA"/>
</dbReference>
<dbReference type="InterPro" id="IPR003599">
    <property type="entry name" value="Ig_sub"/>
</dbReference>
<feature type="domain" description="Ig-like" evidence="1">
    <location>
        <begin position="137"/>
        <end position="182"/>
    </location>
</feature>
<protein>
    <submittedName>
        <fullName evidence="2">Titin</fullName>
    </submittedName>
</protein>
<dbReference type="Proteomes" id="UP000054815">
    <property type="component" value="Unassembled WGS sequence"/>
</dbReference>
<dbReference type="PANTHER" id="PTHR47633">
    <property type="entry name" value="IMMUNOGLOBULIN"/>
    <property type="match status" value="1"/>
</dbReference>
<feature type="domain" description="Ig-like" evidence="1">
    <location>
        <begin position="17"/>
        <end position="101"/>
    </location>
</feature>
<gene>
    <name evidence="2" type="primary">Ttn</name>
    <name evidence="2" type="ORF">T4E_5522</name>
</gene>
<dbReference type="GO" id="GO:0004672">
    <property type="term" value="F:protein kinase activity"/>
    <property type="evidence" value="ECO:0007669"/>
    <property type="project" value="TreeGrafter"/>
</dbReference>
<dbReference type="PROSITE" id="PS50835">
    <property type="entry name" value="IG_LIKE"/>
    <property type="match status" value="2"/>
</dbReference>
<dbReference type="AlphaFoldDB" id="A0A0V0YB66"/>
<dbReference type="SMART" id="SM00408">
    <property type="entry name" value="IGc2"/>
    <property type="match status" value="1"/>
</dbReference>
<dbReference type="SUPFAM" id="SSF48726">
    <property type="entry name" value="Immunoglobulin"/>
    <property type="match status" value="2"/>
</dbReference>
<dbReference type="SMART" id="SM00409">
    <property type="entry name" value="IG"/>
    <property type="match status" value="1"/>
</dbReference>
<proteinExistence type="predicted"/>
<evidence type="ECO:0000259" key="1">
    <source>
        <dbReference type="PROSITE" id="PS50835"/>
    </source>
</evidence>
<comment type="caution">
    <text evidence="2">The sequence shown here is derived from an EMBL/GenBank/DDBJ whole genome shotgun (WGS) entry which is preliminary data.</text>
</comment>
<evidence type="ECO:0000313" key="2">
    <source>
        <dbReference type="EMBL" id="KRX97646.1"/>
    </source>
</evidence>